<dbReference type="EMBL" id="FXTP01000011">
    <property type="protein sequence ID" value="SMO80643.1"/>
    <property type="molecule type" value="Genomic_DNA"/>
</dbReference>
<feature type="chain" id="PRO_5021722292" description="Surface antigen" evidence="1">
    <location>
        <begin position="21"/>
        <end position="477"/>
    </location>
</feature>
<name>A0A521E9Q5_9BACT</name>
<dbReference type="Proteomes" id="UP000317557">
    <property type="component" value="Unassembled WGS sequence"/>
</dbReference>
<evidence type="ECO:0008006" key="4">
    <source>
        <dbReference type="Google" id="ProtNLM"/>
    </source>
</evidence>
<gene>
    <name evidence="2" type="ORF">SAMN06265219_11140</name>
</gene>
<dbReference type="Gene3D" id="2.40.160.50">
    <property type="entry name" value="membrane protein fhac: a member of the omp85/tpsb transporter family"/>
    <property type="match status" value="1"/>
</dbReference>
<dbReference type="RefSeq" id="WP_142455037.1">
    <property type="nucleotide sequence ID" value="NZ_FXTP01000011.1"/>
</dbReference>
<protein>
    <recommendedName>
        <fullName evidence="4">Surface antigen</fullName>
    </recommendedName>
</protein>
<evidence type="ECO:0000313" key="3">
    <source>
        <dbReference type="Proteomes" id="UP000317557"/>
    </source>
</evidence>
<reference evidence="2 3" key="1">
    <citation type="submission" date="2017-05" db="EMBL/GenBank/DDBJ databases">
        <authorList>
            <person name="Varghese N."/>
            <person name="Submissions S."/>
        </authorList>
    </citation>
    <scope>NUCLEOTIDE SEQUENCE [LARGE SCALE GENOMIC DNA]</scope>
    <source>
        <strain evidence="2 3">DSM 21985</strain>
    </source>
</reference>
<proteinExistence type="predicted"/>
<evidence type="ECO:0000256" key="1">
    <source>
        <dbReference type="SAM" id="SignalP"/>
    </source>
</evidence>
<dbReference type="AlphaFoldDB" id="A0A521E9Q5"/>
<sequence length="477" mass="54338">MRIKLLFSFFVFMLIATVQAVAQTSSESEEDPFKNDPFFSKPLDELLNKKTVAKDNELAKDSARTETKEVKRYVSRLYDEGIDFGGAFEAGPYSSNSLYGQYPSLPMIHFNRVDGLFLGFRKERMQWYNNDNLLGIINIIPHGMLGYSFGQEKWHYEAGLERYLGFNDRILVGAEIYDATTSDDYWRVGYIETSLTSFFAGYDFMDYYQQKGWGAYLLMRSRRLFEAGASYNDNRFNSLEQQTDYHMFGSGDHYRPNPPVEIINNRSVDTLNISSLGFSAAFNPKKLILLPHYTFALSGTMELADPGFSSSDYSYTKYEAQMISYLNFEPGGVLKYRIKAGSITGEAPLMKEFQLGGPGSLRAMPYKTFPGIREGGNKMLLSNAELQFGSSYGFNHSGDWIDFSDFYLSLFLDSGWVTKTQEDNKTALDGFSAFKFEDLEHNGGIGLGTNSFRFELAWDLNNTSRSPVLWFRLNPTF</sequence>
<feature type="signal peptide" evidence="1">
    <location>
        <begin position="1"/>
        <end position="20"/>
    </location>
</feature>
<dbReference type="OrthoDB" id="9770732at2"/>
<accession>A0A521E9Q5</accession>
<keyword evidence="3" id="KW-1185">Reference proteome</keyword>
<keyword evidence="1" id="KW-0732">Signal</keyword>
<organism evidence="2 3">
    <name type="scientific">Gracilimonas mengyeensis</name>
    <dbReference type="NCBI Taxonomy" id="1302730"/>
    <lineage>
        <taxon>Bacteria</taxon>
        <taxon>Pseudomonadati</taxon>
        <taxon>Balneolota</taxon>
        <taxon>Balneolia</taxon>
        <taxon>Balneolales</taxon>
        <taxon>Balneolaceae</taxon>
        <taxon>Gracilimonas</taxon>
    </lineage>
</organism>
<evidence type="ECO:0000313" key="2">
    <source>
        <dbReference type="EMBL" id="SMO80643.1"/>
    </source>
</evidence>